<evidence type="ECO:0000256" key="2">
    <source>
        <dbReference type="ARBA" id="ARBA00023065"/>
    </source>
</evidence>
<reference evidence="5 6" key="1">
    <citation type="submission" date="2024-04" db="EMBL/GenBank/DDBJ databases">
        <authorList>
            <consortium name="Genoscope - CEA"/>
            <person name="William W."/>
        </authorList>
    </citation>
    <scope>NUCLEOTIDE SEQUENCE [LARGE SCALE GENOMIC DNA]</scope>
</reference>
<dbReference type="GO" id="GO:0005886">
    <property type="term" value="C:plasma membrane"/>
    <property type="evidence" value="ECO:0007669"/>
    <property type="project" value="TreeGrafter"/>
</dbReference>
<dbReference type="AlphaFoldDB" id="A0AAV2HET8"/>
<keyword evidence="3" id="KW-0407">Ion channel</keyword>
<dbReference type="InterPro" id="IPR002153">
    <property type="entry name" value="TRPC_channel"/>
</dbReference>
<dbReference type="GO" id="GO:0070679">
    <property type="term" value="F:inositol 1,4,5 trisphosphate binding"/>
    <property type="evidence" value="ECO:0007669"/>
    <property type="project" value="TreeGrafter"/>
</dbReference>
<evidence type="ECO:0000256" key="3">
    <source>
        <dbReference type="ARBA" id="ARBA00023303"/>
    </source>
</evidence>
<feature type="transmembrane region" description="Helical" evidence="4">
    <location>
        <begin position="20"/>
        <end position="39"/>
    </location>
</feature>
<name>A0AAV2HET8_LYMST</name>
<keyword evidence="4" id="KW-1133">Transmembrane helix</keyword>
<feature type="non-terminal residue" evidence="5">
    <location>
        <position position="175"/>
    </location>
</feature>
<keyword evidence="6" id="KW-1185">Reference proteome</keyword>
<dbReference type="GO" id="GO:0051480">
    <property type="term" value="P:regulation of cytosolic calcium ion concentration"/>
    <property type="evidence" value="ECO:0007669"/>
    <property type="project" value="TreeGrafter"/>
</dbReference>
<proteinExistence type="predicted"/>
<organism evidence="5 6">
    <name type="scientific">Lymnaea stagnalis</name>
    <name type="common">Great pond snail</name>
    <name type="synonym">Helix stagnalis</name>
    <dbReference type="NCBI Taxonomy" id="6523"/>
    <lineage>
        <taxon>Eukaryota</taxon>
        <taxon>Metazoa</taxon>
        <taxon>Spiralia</taxon>
        <taxon>Lophotrochozoa</taxon>
        <taxon>Mollusca</taxon>
        <taxon>Gastropoda</taxon>
        <taxon>Heterobranchia</taxon>
        <taxon>Euthyneura</taxon>
        <taxon>Panpulmonata</taxon>
        <taxon>Hygrophila</taxon>
        <taxon>Lymnaeoidea</taxon>
        <taxon>Lymnaeidae</taxon>
        <taxon>Lymnaea</taxon>
    </lineage>
</organism>
<evidence type="ECO:0000256" key="4">
    <source>
        <dbReference type="SAM" id="Phobius"/>
    </source>
</evidence>
<keyword evidence="1" id="KW-0813">Transport</keyword>
<dbReference type="EMBL" id="CAXITT010000113">
    <property type="protein sequence ID" value="CAL1532324.1"/>
    <property type="molecule type" value="Genomic_DNA"/>
</dbReference>
<accession>A0AAV2HET8</accession>
<evidence type="ECO:0000256" key="1">
    <source>
        <dbReference type="ARBA" id="ARBA00022448"/>
    </source>
</evidence>
<evidence type="ECO:0000313" key="6">
    <source>
        <dbReference type="Proteomes" id="UP001497497"/>
    </source>
</evidence>
<dbReference type="PRINTS" id="PR01097">
    <property type="entry name" value="TRNSRECEPTRP"/>
</dbReference>
<keyword evidence="2" id="KW-0406">Ion transport</keyword>
<dbReference type="PANTHER" id="PTHR10117">
    <property type="entry name" value="TRANSIENT RECEPTOR POTENTIAL CHANNEL"/>
    <property type="match status" value="1"/>
</dbReference>
<dbReference type="GO" id="GO:0034703">
    <property type="term" value="C:cation channel complex"/>
    <property type="evidence" value="ECO:0007669"/>
    <property type="project" value="TreeGrafter"/>
</dbReference>
<sequence length="175" mass="20005">DQSAVKLGQYDNFFTENIGLIIYGAYNVAMVTVLLNMLIAMMTRSFTLIAEDSDREWKFSRSLLYMEYISPGGTLPAPLNLLGLPKAVYQFLPSTCCHDDEEQTTLSHDDIDSTSVSWRYPNVRHRSRDEFTGRYDQTSQAFEESCIDDSQEMTPTKVGFSTSMVEMKDEKLTYQ</sequence>
<protein>
    <submittedName>
        <fullName evidence="5">Uncharacterized protein</fullName>
    </submittedName>
</protein>
<dbReference type="GO" id="GO:0015279">
    <property type="term" value="F:store-operated calcium channel activity"/>
    <property type="evidence" value="ECO:0007669"/>
    <property type="project" value="TreeGrafter"/>
</dbReference>
<keyword evidence="4" id="KW-0472">Membrane</keyword>
<gene>
    <name evidence="5" type="ORF">GSLYS_00006403001</name>
</gene>
<keyword evidence="4" id="KW-0812">Transmembrane</keyword>
<feature type="non-terminal residue" evidence="5">
    <location>
        <position position="1"/>
    </location>
</feature>
<comment type="caution">
    <text evidence="5">The sequence shown here is derived from an EMBL/GenBank/DDBJ whole genome shotgun (WGS) entry which is preliminary data.</text>
</comment>
<dbReference type="Proteomes" id="UP001497497">
    <property type="component" value="Unassembled WGS sequence"/>
</dbReference>
<dbReference type="PANTHER" id="PTHR10117:SF54">
    <property type="entry name" value="TRANSIENT RECEPTOR POTENTIAL-GAMMA PROTEIN"/>
    <property type="match status" value="1"/>
</dbReference>
<evidence type="ECO:0000313" key="5">
    <source>
        <dbReference type="EMBL" id="CAL1532324.1"/>
    </source>
</evidence>